<comment type="subcellular location">
    <subcellularLocation>
        <location evidence="2">Cytoplasm</location>
    </subcellularLocation>
</comment>
<evidence type="ECO:0000256" key="2">
    <source>
        <dbReference type="ARBA" id="ARBA00004496"/>
    </source>
</evidence>
<feature type="domain" description="Rubredoxin binding" evidence="9">
    <location>
        <begin position="321"/>
        <end position="390"/>
    </location>
</feature>
<keyword evidence="7" id="KW-0520">NAD</keyword>
<dbReference type="Pfam" id="PF18113">
    <property type="entry name" value="Rbx_binding"/>
    <property type="match status" value="1"/>
</dbReference>
<gene>
    <name evidence="10" type="primary">norW</name>
    <name evidence="10" type="ORF">MRM75_22910</name>
</gene>
<dbReference type="AlphaFoldDB" id="A0AAU6U7R1"/>
<protein>
    <submittedName>
        <fullName evidence="10">NADH:flavorubredoxin reductase NorW</fullName>
        <ecNumber evidence="10">1.18.1.-</ecNumber>
    </submittedName>
</protein>
<dbReference type="Gene3D" id="3.30.390.120">
    <property type="match status" value="1"/>
</dbReference>
<dbReference type="NCBIfam" id="NF003437">
    <property type="entry name" value="PRK04965.1"/>
    <property type="match status" value="1"/>
</dbReference>
<dbReference type="InterPro" id="IPR023961">
    <property type="entry name" value="NO_rdtase_NorW"/>
</dbReference>
<evidence type="ECO:0000256" key="1">
    <source>
        <dbReference type="ARBA" id="ARBA00001974"/>
    </source>
</evidence>
<dbReference type="SUPFAM" id="SSF51905">
    <property type="entry name" value="FAD/NAD(P)-binding domain"/>
    <property type="match status" value="1"/>
</dbReference>
<accession>A0AAU6U7R1</accession>
<dbReference type="Pfam" id="PF07992">
    <property type="entry name" value="Pyr_redox_2"/>
    <property type="match status" value="1"/>
</dbReference>
<evidence type="ECO:0000256" key="5">
    <source>
        <dbReference type="ARBA" id="ARBA00022827"/>
    </source>
</evidence>
<keyword evidence="4" id="KW-0285">Flavoprotein</keyword>
<dbReference type="InterPro" id="IPR023753">
    <property type="entry name" value="FAD/NAD-binding_dom"/>
</dbReference>
<evidence type="ECO:0000259" key="9">
    <source>
        <dbReference type="Pfam" id="PF18113"/>
    </source>
</evidence>
<dbReference type="InterPro" id="IPR050260">
    <property type="entry name" value="FAD-bd_OxRdtase"/>
</dbReference>
<keyword evidence="5" id="KW-0274">FAD</keyword>
<dbReference type="InterPro" id="IPR036188">
    <property type="entry name" value="FAD/NAD-bd_sf"/>
</dbReference>
<keyword evidence="6 10" id="KW-0560">Oxidoreductase</keyword>
<sequence length="392" mass="41501">MKAATLSEAGVSREILVIGSGFAAQQLVKSLRKLDAEQPIRLITADSGDEYNKPDLSHVVSRGSTAAAMTRLSGSDFAEQQRIALVPHCPVLGIDPARRIVMTGQGEFAYGQLVLATGASAARPDLPGSEQLVTLNSQQEYAAAEGLIQQARRIMVLGAGLIGCELAMDMASDGREVTLVDLADSPLSALLPAVLSQPLQQALRSQGVKLQLGQGIAELGLLDPDRPKGGWRVTLSNGRVSEQDLVIAAIGLRPNLVLAQAAGIAVERGILVDDSLQTSAPHIFALGDCAQWRGQLLPFLQPIVLGANALARTLLGTPTPLTLPPMLVKVKTPRYPLQLAGRTKGEDLAWQCRWNSQGMVAEAHGEDGELCGFVVGGDQMSAAFPLLRQLPR</sequence>
<evidence type="ECO:0000256" key="4">
    <source>
        <dbReference type="ARBA" id="ARBA00022630"/>
    </source>
</evidence>
<dbReference type="PANTHER" id="PTHR43429:SF3">
    <property type="entry name" value="NITRITE REDUCTASE [NAD(P)H]"/>
    <property type="match status" value="1"/>
</dbReference>
<dbReference type="PANTHER" id="PTHR43429">
    <property type="entry name" value="PYRIDINE NUCLEOTIDE-DISULFIDE OXIDOREDUCTASE DOMAIN-CONTAINING"/>
    <property type="match status" value="1"/>
</dbReference>
<keyword evidence="3" id="KW-0963">Cytoplasm</keyword>
<evidence type="ECO:0000256" key="7">
    <source>
        <dbReference type="ARBA" id="ARBA00023027"/>
    </source>
</evidence>
<dbReference type="EC" id="1.18.1.-" evidence="10"/>
<organism evidence="10">
    <name type="scientific">bacterium 19CA06SA08-2</name>
    <dbReference type="NCBI Taxonomy" id="2920658"/>
    <lineage>
        <taxon>Bacteria</taxon>
    </lineage>
</organism>
<evidence type="ECO:0000256" key="6">
    <source>
        <dbReference type="ARBA" id="ARBA00023002"/>
    </source>
</evidence>
<dbReference type="GO" id="GO:0016731">
    <property type="term" value="F:oxidoreductase activity, acting on iron-sulfur proteins as donors, NAD or NADP as acceptor"/>
    <property type="evidence" value="ECO:0007669"/>
    <property type="project" value="InterPro"/>
</dbReference>
<proteinExistence type="inferred from homology"/>
<dbReference type="HAMAP" id="MF_01313">
    <property type="entry name" value="NorW"/>
    <property type="match status" value="1"/>
</dbReference>
<dbReference type="PRINTS" id="PR00368">
    <property type="entry name" value="FADPNR"/>
</dbReference>
<dbReference type="PRINTS" id="PR00411">
    <property type="entry name" value="PNDRDTASEI"/>
</dbReference>
<evidence type="ECO:0000313" key="10">
    <source>
        <dbReference type="EMBL" id="XAG69385.1"/>
    </source>
</evidence>
<evidence type="ECO:0000259" key="8">
    <source>
        <dbReference type="Pfam" id="PF07992"/>
    </source>
</evidence>
<comment type="cofactor">
    <cofactor evidence="1">
        <name>FAD</name>
        <dbReference type="ChEBI" id="CHEBI:57692"/>
    </cofactor>
</comment>
<dbReference type="Gene3D" id="3.50.50.60">
    <property type="entry name" value="FAD/NAD(P)-binding domain"/>
    <property type="match status" value="2"/>
</dbReference>
<reference evidence="10" key="1">
    <citation type="submission" date="2022-03" db="EMBL/GenBank/DDBJ databases">
        <title>Sea Food Isolates.</title>
        <authorList>
            <person name="Li c."/>
        </authorList>
    </citation>
    <scope>NUCLEOTIDE SEQUENCE</scope>
    <source>
        <strain evidence="10">19CA06SA08-2</strain>
    </source>
</reference>
<dbReference type="EMBL" id="CP095353">
    <property type="protein sequence ID" value="XAG69385.1"/>
    <property type="molecule type" value="Genomic_DNA"/>
</dbReference>
<name>A0AAU6U7R1_UNCXX</name>
<feature type="domain" description="FAD/NAD(P)-binding" evidence="8">
    <location>
        <begin position="14"/>
        <end position="291"/>
    </location>
</feature>
<dbReference type="InterPro" id="IPR041364">
    <property type="entry name" value="Rbx-bd"/>
</dbReference>
<evidence type="ECO:0000256" key="3">
    <source>
        <dbReference type="ARBA" id="ARBA00022490"/>
    </source>
</evidence>
<dbReference type="GO" id="GO:0005737">
    <property type="term" value="C:cytoplasm"/>
    <property type="evidence" value="ECO:0007669"/>
    <property type="project" value="UniProtKB-SubCell"/>
</dbReference>